<dbReference type="InterPro" id="IPR047610">
    <property type="entry name" value="ImuA_translesion"/>
</dbReference>
<name>A0A4V1D8D2_9ALTE</name>
<sequence length="245" mass="26097">MSELIDQLKQQAHLWQGREQVAPGRQGIATGYPELDRQLSGQGWPRGALTEILLAGPGIGELRLVVPMLQQLTESGQTVVWISPPYTPYAPALARAGIVLDNLVVVRCQDAKDQLWSLEQALRNPACALVMGWPTQLRQADTRRLQLAAEAGGGTGILFRSAANSLNSSPAHLRLLLSAAAGSLHVELLKQRGSFAQASLTLPLGTLETLVEPDQASVSNIIQGPWQTGKPLAGSNPSHSSPSAT</sequence>
<accession>A0A4V1D8D2</accession>
<feature type="region of interest" description="Disordered" evidence="2">
    <location>
        <begin position="226"/>
        <end position="245"/>
    </location>
</feature>
<dbReference type="PANTHER" id="PTHR35369">
    <property type="entry name" value="BLR3025 PROTEIN-RELATED"/>
    <property type="match status" value="1"/>
</dbReference>
<organism evidence="3 4">
    <name type="scientific">Hydrocarboniclastica marina</name>
    <dbReference type="NCBI Taxonomy" id="2259620"/>
    <lineage>
        <taxon>Bacteria</taxon>
        <taxon>Pseudomonadati</taxon>
        <taxon>Pseudomonadota</taxon>
        <taxon>Gammaproteobacteria</taxon>
        <taxon>Alteromonadales</taxon>
        <taxon>Alteromonadaceae</taxon>
        <taxon>Hydrocarboniclastica</taxon>
    </lineage>
</organism>
<dbReference type="GO" id="GO:0006281">
    <property type="term" value="P:DNA repair"/>
    <property type="evidence" value="ECO:0007669"/>
    <property type="project" value="TreeGrafter"/>
</dbReference>
<dbReference type="Gene3D" id="3.40.50.300">
    <property type="entry name" value="P-loop containing nucleotide triphosphate hydrolases"/>
    <property type="match status" value="1"/>
</dbReference>
<reference evidence="3 4" key="1">
    <citation type="submission" date="2018-07" db="EMBL/GenBank/DDBJ databases">
        <title>Marsedoiliclastica nanhaica gen. nov. sp. nov., a novel marine hydrocarbonoclastic bacterium isolated from an in-situ enriched hydrocarbon-degrading consortium in deep-sea sediment.</title>
        <authorList>
            <person name="Dong C."/>
            <person name="Ma T."/>
            <person name="Liu R."/>
            <person name="Shao Z."/>
        </authorList>
    </citation>
    <scope>NUCLEOTIDE SEQUENCE [LARGE SCALE GENOMIC DNA]</scope>
    <source>
        <strain evidence="4">soil36-7</strain>
    </source>
</reference>
<evidence type="ECO:0000313" key="4">
    <source>
        <dbReference type="Proteomes" id="UP000298049"/>
    </source>
</evidence>
<dbReference type="GO" id="GO:0051782">
    <property type="term" value="P:negative regulation of cell division"/>
    <property type="evidence" value="ECO:0007669"/>
    <property type="project" value="InterPro"/>
</dbReference>
<dbReference type="SUPFAM" id="SSF52540">
    <property type="entry name" value="P-loop containing nucleoside triphosphate hydrolases"/>
    <property type="match status" value="1"/>
</dbReference>
<dbReference type="InterPro" id="IPR050356">
    <property type="entry name" value="SulA_CellDiv_inhibitor"/>
</dbReference>
<feature type="compositionally biased region" description="Polar residues" evidence="2">
    <location>
        <begin position="235"/>
        <end position="245"/>
    </location>
</feature>
<dbReference type="PIRSF" id="PIRSF037290">
    <property type="entry name" value="UCP037290"/>
    <property type="match status" value="1"/>
</dbReference>
<gene>
    <name evidence="3" type="primary">imuA</name>
    <name evidence="3" type="ORF">soil367_01740</name>
</gene>
<dbReference type="InterPro" id="IPR004596">
    <property type="entry name" value="Cell_div_suppressor_SulA"/>
</dbReference>
<dbReference type="PANTHER" id="PTHR35369:SF3">
    <property type="entry name" value="TRANSLESION DNA SYNTHESIS-ASSOCIATED PROTEIN IMUA"/>
    <property type="match status" value="1"/>
</dbReference>
<evidence type="ECO:0000256" key="2">
    <source>
        <dbReference type="SAM" id="MobiDB-lite"/>
    </source>
</evidence>
<evidence type="ECO:0000313" key="3">
    <source>
        <dbReference type="EMBL" id="QCF24780.1"/>
    </source>
</evidence>
<dbReference type="InterPro" id="IPR017166">
    <property type="entry name" value="UCP037290"/>
</dbReference>
<protein>
    <submittedName>
        <fullName evidence="3">Translesion DNA synthesis-associated protein ImuA</fullName>
    </submittedName>
</protein>
<keyword evidence="1" id="KW-0227">DNA damage</keyword>
<dbReference type="EMBL" id="CP031093">
    <property type="protein sequence ID" value="QCF24780.1"/>
    <property type="molecule type" value="Genomic_DNA"/>
</dbReference>
<dbReference type="KEGG" id="hmi:soil367_01740"/>
<evidence type="ECO:0000256" key="1">
    <source>
        <dbReference type="ARBA" id="ARBA00022763"/>
    </source>
</evidence>
<dbReference type="NCBIfam" id="NF033429">
    <property type="entry name" value="ImuA_translesion"/>
    <property type="match status" value="1"/>
</dbReference>
<dbReference type="Proteomes" id="UP000298049">
    <property type="component" value="Chromosome"/>
</dbReference>
<dbReference type="RefSeq" id="WP_136546326.1">
    <property type="nucleotide sequence ID" value="NZ_CP031093.1"/>
</dbReference>
<dbReference type="InterPro" id="IPR027417">
    <property type="entry name" value="P-loop_NTPase"/>
</dbReference>
<proteinExistence type="predicted"/>
<dbReference type="AlphaFoldDB" id="A0A4V1D8D2"/>
<dbReference type="OrthoDB" id="9811176at2"/>
<dbReference type="Pfam" id="PF03846">
    <property type="entry name" value="SulA"/>
    <property type="match status" value="1"/>
</dbReference>
<dbReference type="GO" id="GO:0009432">
    <property type="term" value="P:SOS response"/>
    <property type="evidence" value="ECO:0007669"/>
    <property type="project" value="InterPro"/>
</dbReference>
<keyword evidence="4" id="KW-1185">Reference proteome</keyword>